<keyword evidence="7" id="KW-0808">Transferase</keyword>
<dbReference type="NCBIfam" id="NF006014">
    <property type="entry name" value="PRK08153.1"/>
    <property type="match status" value="1"/>
</dbReference>
<dbReference type="Gene3D" id="3.40.640.10">
    <property type="entry name" value="Type I PLP-dependent aspartate aminotransferase-like (Major domain)"/>
    <property type="match status" value="1"/>
</dbReference>
<keyword evidence="5 13" id="KW-0032">Aminotransferase</keyword>
<evidence type="ECO:0000256" key="2">
    <source>
        <dbReference type="ARBA" id="ARBA00005011"/>
    </source>
</evidence>
<dbReference type="AlphaFoldDB" id="A0A8X8GSX8"/>
<feature type="domain" description="Aminotransferase class I/classII large" evidence="12">
    <location>
        <begin position="37"/>
        <end position="359"/>
    </location>
</feature>
<keyword evidence="9" id="KW-0368">Histidine biosynthesis</keyword>
<evidence type="ECO:0000256" key="8">
    <source>
        <dbReference type="ARBA" id="ARBA00022898"/>
    </source>
</evidence>
<keyword evidence="14" id="KW-1185">Reference proteome</keyword>
<evidence type="ECO:0000256" key="9">
    <source>
        <dbReference type="ARBA" id="ARBA00023102"/>
    </source>
</evidence>
<evidence type="ECO:0000256" key="10">
    <source>
        <dbReference type="ARBA" id="ARBA00047481"/>
    </source>
</evidence>
<comment type="caution">
    <text evidence="13">The sequence shown here is derived from an EMBL/GenBank/DDBJ whole genome shotgun (WGS) entry which is preliminary data.</text>
</comment>
<dbReference type="InterPro" id="IPR050106">
    <property type="entry name" value="HistidinolP_aminotransfase"/>
</dbReference>
<evidence type="ECO:0000256" key="4">
    <source>
        <dbReference type="ARBA" id="ARBA00012748"/>
    </source>
</evidence>
<organism evidence="13 14">
    <name type="scientific">Fertoeibacter niger</name>
    <dbReference type="NCBI Taxonomy" id="2656921"/>
    <lineage>
        <taxon>Bacteria</taxon>
        <taxon>Pseudomonadati</taxon>
        <taxon>Pseudomonadota</taxon>
        <taxon>Alphaproteobacteria</taxon>
        <taxon>Rhodobacterales</taxon>
        <taxon>Paracoccaceae</taxon>
        <taxon>Fertoeibacter</taxon>
    </lineage>
</organism>
<comment type="similarity">
    <text evidence="3">Belongs to the class-II pyridoxal-phosphate-dependent aminotransferase family. Histidinol-phosphate aminotransferase subfamily.</text>
</comment>
<comment type="cofactor">
    <cofactor evidence="1 11">
        <name>pyridoxal 5'-phosphate</name>
        <dbReference type="ChEBI" id="CHEBI:597326"/>
    </cofactor>
</comment>
<keyword evidence="8 11" id="KW-0663">Pyridoxal phosphate</keyword>
<dbReference type="Gene3D" id="3.90.1150.10">
    <property type="entry name" value="Aspartate Aminotransferase, domain 1"/>
    <property type="match status" value="1"/>
</dbReference>
<dbReference type="InterPro" id="IPR001917">
    <property type="entry name" value="Aminotrans_II_pyridoxalP_BS"/>
</dbReference>
<evidence type="ECO:0000313" key="14">
    <source>
        <dbReference type="Proteomes" id="UP000484076"/>
    </source>
</evidence>
<dbReference type="PANTHER" id="PTHR43643">
    <property type="entry name" value="HISTIDINOL-PHOSPHATE AMINOTRANSFERASE 2"/>
    <property type="match status" value="1"/>
</dbReference>
<evidence type="ECO:0000256" key="11">
    <source>
        <dbReference type="RuleBase" id="RU003693"/>
    </source>
</evidence>
<proteinExistence type="inferred from homology"/>
<comment type="pathway">
    <text evidence="2">Amino-acid biosynthesis; L-histidine biosynthesis; L-histidine from 5-phospho-alpha-D-ribose 1-diphosphate: step 7/9.</text>
</comment>
<dbReference type="GO" id="GO:0030170">
    <property type="term" value="F:pyridoxal phosphate binding"/>
    <property type="evidence" value="ECO:0007669"/>
    <property type="project" value="InterPro"/>
</dbReference>
<dbReference type="PROSITE" id="PS00599">
    <property type="entry name" value="AA_TRANSFER_CLASS_2"/>
    <property type="match status" value="1"/>
</dbReference>
<evidence type="ECO:0000256" key="3">
    <source>
        <dbReference type="ARBA" id="ARBA00007970"/>
    </source>
</evidence>
<gene>
    <name evidence="13" type="ORF">GEU84_005050</name>
</gene>
<comment type="catalytic activity">
    <reaction evidence="10">
        <text>L-histidinol phosphate + 2-oxoglutarate = 3-(imidazol-4-yl)-2-oxopropyl phosphate + L-glutamate</text>
        <dbReference type="Rhea" id="RHEA:23744"/>
        <dbReference type="ChEBI" id="CHEBI:16810"/>
        <dbReference type="ChEBI" id="CHEBI:29985"/>
        <dbReference type="ChEBI" id="CHEBI:57766"/>
        <dbReference type="ChEBI" id="CHEBI:57980"/>
        <dbReference type="EC" id="2.6.1.9"/>
    </reaction>
</comment>
<evidence type="ECO:0000259" key="12">
    <source>
        <dbReference type="Pfam" id="PF00155"/>
    </source>
</evidence>
<evidence type="ECO:0000313" key="13">
    <source>
        <dbReference type="EMBL" id="NUB43743.1"/>
    </source>
</evidence>
<dbReference type="InterPro" id="IPR015424">
    <property type="entry name" value="PyrdxlP-dep_Trfase"/>
</dbReference>
<protein>
    <recommendedName>
        <fullName evidence="4">histidinol-phosphate transaminase</fullName>
        <ecNumber evidence="4">2.6.1.9</ecNumber>
    </recommendedName>
</protein>
<dbReference type="CDD" id="cd00609">
    <property type="entry name" value="AAT_like"/>
    <property type="match status" value="1"/>
</dbReference>
<accession>A0A8X8GSX8</accession>
<dbReference type="RefSeq" id="WP_174539325.1">
    <property type="nucleotide sequence ID" value="NZ_WHUT02000002.1"/>
</dbReference>
<dbReference type="Pfam" id="PF00155">
    <property type="entry name" value="Aminotran_1_2"/>
    <property type="match status" value="1"/>
</dbReference>
<dbReference type="PANTHER" id="PTHR43643:SF6">
    <property type="entry name" value="HISTIDINOL-PHOSPHATE AMINOTRANSFERASE"/>
    <property type="match status" value="1"/>
</dbReference>
<evidence type="ECO:0000256" key="5">
    <source>
        <dbReference type="ARBA" id="ARBA00022576"/>
    </source>
</evidence>
<sequence>MTHPRFTPLADSLPATVPFVGPETQERARGAAFAARLGANESLFGPSPLAVAAMAQAAADVWMYGDPENHDLRAALAAHHGAGPENIVVAEGIDGLLGYLVRLLVAPGDAVVTSDGAYPTLNFHVAGFGGHLHKVPYRGDHEDPDALLDRAAAVDAKLIYLANPDNPMGSHHPGSTIAAIIERLPPGTLLALDEAYVELAPEGTAPVIAADDPRVIRLRTFSKAYGMAGARVGYAMGAAPLIAAFNKVRNHFGVGRIVQAGALAALADTAHLAWVQAEVAASRAALGRIAVQNGLTPLPSATNFVTMDCGADGAFARRVLEALIARGIFVRMPFVAPQNRCIRVSTGPAAEMRAFADALPQALAAARG</sequence>
<dbReference type="InterPro" id="IPR015421">
    <property type="entry name" value="PyrdxlP-dep_Trfase_major"/>
</dbReference>
<keyword evidence="6" id="KW-0028">Amino-acid biosynthesis</keyword>
<dbReference type="EMBL" id="WHUT02000002">
    <property type="protein sequence ID" value="NUB43743.1"/>
    <property type="molecule type" value="Genomic_DNA"/>
</dbReference>
<dbReference type="GO" id="GO:0000105">
    <property type="term" value="P:L-histidine biosynthetic process"/>
    <property type="evidence" value="ECO:0007669"/>
    <property type="project" value="UniProtKB-KW"/>
</dbReference>
<dbReference type="GO" id="GO:0004400">
    <property type="term" value="F:histidinol-phosphate transaminase activity"/>
    <property type="evidence" value="ECO:0007669"/>
    <property type="project" value="UniProtKB-EC"/>
</dbReference>
<dbReference type="InterPro" id="IPR004839">
    <property type="entry name" value="Aminotransferase_I/II_large"/>
</dbReference>
<evidence type="ECO:0000256" key="1">
    <source>
        <dbReference type="ARBA" id="ARBA00001933"/>
    </source>
</evidence>
<dbReference type="EC" id="2.6.1.9" evidence="4"/>
<name>A0A8X8GSX8_9RHOB</name>
<evidence type="ECO:0000256" key="7">
    <source>
        <dbReference type="ARBA" id="ARBA00022679"/>
    </source>
</evidence>
<dbReference type="SUPFAM" id="SSF53383">
    <property type="entry name" value="PLP-dependent transferases"/>
    <property type="match status" value="1"/>
</dbReference>
<evidence type="ECO:0000256" key="6">
    <source>
        <dbReference type="ARBA" id="ARBA00022605"/>
    </source>
</evidence>
<dbReference type="Proteomes" id="UP000484076">
    <property type="component" value="Unassembled WGS sequence"/>
</dbReference>
<reference evidence="13" key="1">
    <citation type="submission" date="2020-05" db="EMBL/GenBank/DDBJ databases">
        <title>Fertoebacter nigrum gen. nov., sp. nov., a new member of the family Rhodobacteraceae.</title>
        <authorList>
            <person name="Szuroczki S."/>
            <person name="Abbaszade G."/>
            <person name="Buni D."/>
            <person name="Schumann P."/>
            <person name="Toth E."/>
        </authorList>
    </citation>
    <scope>NUCLEOTIDE SEQUENCE</scope>
    <source>
        <strain evidence="13">RG-N-1a</strain>
    </source>
</reference>
<dbReference type="InterPro" id="IPR015422">
    <property type="entry name" value="PyrdxlP-dep_Trfase_small"/>
</dbReference>